<accession>A0A9P1H0Y5</accession>
<evidence type="ECO:0000313" key="1">
    <source>
        <dbReference type="EMBL" id="CAI4213582.1"/>
    </source>
</evidence>
<keyword evidence="2" id="KW-1185">Reference proteome</keyword>
<dbReference type="Proteomes" id="UP000838763">
    <property type="component" value="Unassembled WGS sequence"/>
</dbReference>
<name>A0A9P1H0Y5_9PEZI</name>
<dbReference type="EMBL" id="CALLCH030000008">
    <property type="protein sequence ID" value="CAI4213582.1"/>
    <property type="molecule type" value="Genomic_DNA"/>
</dbReference>
<sequence>MEVIPNSEAQLDEMSLEPKPIQLWLADRRSVETPKEPPLSGPMIDMLHVLFQGNELWNSRIPKFSSTPVIISSRAIFPILGSLRGLSVASKMKAVGAQLQLCMIPYRKSHQEPSALVSWK</sequence>
<reference evidence="1" key="1">
    <citation type="submission" date="2022-11" db="EMBL/GenBank/DDBJ databases">
        <authorList>
            <person name="Scott C."/>
            <person name="Bruce N."/>
        </authorList>
    </citation>
    <scope>NUCLEOTIDE SEQUENCE</scope>
</reference>
<protein>
    <submittedName>
        <fullName evidence="1">Uncharacterized protein</fullName>
    </submittedName>
</protein>
<organism evidence="1 2">
    <name type="scientific">Parascedosporium putredinis</name>
    <dbReference type="NCBI Taxonomy" id="1442378"/>
    <lineage>
        <taxon>Eukaryota</taxon>
        <taxon>Fungi</taxon>
        <taxon>Dikarya</taxon>
        <taxon>Ascomycota</taxon>
        <taxon>Pezizomycotina</taxon>
        <taxon>Sordariomycetes</taxon>
        <taxon>Hypocreomycetidae</taxon>
        <taxon>Microascales</taxon>
        <taxon>Microascaceae</taxon>
        <taxon>Parascedosporium</taxon>
    </lineage>
</organism>
<proteinExistence type="predicted"/>
<comment type="caution">
    <text evidence="1">The sequence shown here is derived from an EMBL/GenBank/DDBJ whole genome shotgun (WGS) entry which is preliminary data.</text>
</comment>
<evidence type="ECO:0000313" key="2">
    <source>
        <dbReference type="Proteomes" id="UP000838763"/>
    </source>
</evidence>
<gene>
    <name evidence="1" type="ORF">PPNO1_LOCUS3328</name>
</gene>
<dbReference type="AlphaFoldDB" id="A0A9P1H0Y5"/>